<feature type="binding site" evidence="22">
    <location>
        <position position="235"/>
    </location>
    <ligand>
        <name>Mg(2+)</name>
        <dbReference type="ChEBI" id="CHEBI:18420"/>
    </ligand>
</feature>
<dbReference type="InterPro" id="IPR051272">
    <property type="entry name" value="RIO-type_Ser/Thr_kinase"/>
</dbReference>
<keyword evidence="10" id="KW-0479">Metal-binding</keyword>
<dbReference type="InterPro" id="IPR000687">
    <property type="entry name" value="RIO_kinase"/>
</dbReference>
<dbReference type="GO" id="GO:0046872">
    <property type="term" value="F:metal ion binding"/>
    <property type="evidence" value="ECO:0007669"/>
    <property type="project" value="UniProtKB-KW"/>
</dbReference>
<keyword evidence="13" id="KW-0378">Hydrolase</keyword>
<dbReference type="GO" id="GO:0005524">
    <property type="term" value="F:ATP binding"/>
    <property type="evidence" value="ECO:0007669"/>
    <property type="project" value="UniProtKB-KW"/>
</dbReference>
<comment type="catalytic activity">
    <reaction evidence="17 19">
        <text>L-seryl-[protein] + ATP = O-phospho-L-seryl-[protein] + ADP + H(+)</text>
        <dbReference type="Rhea" id="RHEA:17989"/>
        <dbReference type="Rhea" id="RHEA-COMP:9863"/>
        <dbReference type="Rhea" id="RHEA-COMP:11604"/>
        <dbReference type="ChEBI" id="CHEBI:15378"/>
        <dbReference type="ChEBI" id="CHEBI:29999"/>
        <dbReference type="ChEBI" id="CHEBI:30616"/>
        <dbReference type="ChEBI" id="CHEBI:83421"/>
        <dbReference type="ChEBI" id="CHEBI:456216"/>
        <dbReference type="EC" id="2.7.11.1"/>
    </reaction>
</comment>
<dbReference type="FunFam" id="3.30.200.20:FF:000148">
    <property type="entry name" value="Serine/threonine-protein kinase RIO1"/>
    <property type="match status" value="1"/>
</dbReference>
<dbReference type="Proteomes" id="UP000697127">
    <property type="component" value="Unassembled WGS sequence"/>
</dbReference>
<dbReference type="EMBL" id="PUHW01000417">
    <property type="protein sequence ID" value="KAG0686650.1"/>
    <property type="molecule type" value="Genomic_DNA"/>
</dbReference>
<dbReference type="Gene3D" id="1.10.510.10">
    <property type="entry name" value="Transferase(Phosphotransferase) domain 1"/>
    <property type="match status" value="1"/>
</dbReference>
<feature type="active site" description="4-aspartylphosphate intermediate" evidence="20">
    <location>
        <position position="247"/>
    </location>
</feature>
<proteinExistence type="inferred from homology"/>
<evidence type="ECO:0000256" key="6">
    <source>
        <dbReference type="ARBA" id="ARBA00022490"/>
    </source>
</evidence>
<keyword evidence="14 19" id="KW-0067">ATP-binding</keyword>
<comment type="catalytic activity">
    <reaction evidence="18">
        <text>ATP + H2O = ADP + phosphate + H(+)</text>
        <dbReference type="Rhea" id="RHEA:13065"/>
        <dbReference type="ChEBI" id="CHEBI:15377"/>
        <dbReference type="ChEBI" id="CHEBI:15378"/>
        <dbReference type="ChEBI" id="CHEBI:30616"/>
        <dbReference type="ChEBI" id="CHEBI:43474"/>
        <dbReference type="ChEBI" id="CHEBI:456216"/>
    </reaction>
</comment>
<dbReference type="GO" id="GO:0004674">
    <property type="term" value="F:protein serine/threonine kinase activity"/>
    <property type="evidence" value="ECO:0007669"/>
    <property type="project" value="UniProtKB-KW"/>
</dbReference>
<evidence type="ECO:0000256" key="2">
    <source>
        <dbReference type="ARBA" id="ARBA00004496"/>
    </source>
</evidence>
<comment type="cofactor">
    <cofactor evidence="1 22">
        <name>Mg(2+)</name>
        <dbReference type="ChEBI" id="CHEBI:18420"/>
    </cofactor>
</comment>
<evidence type="ECO:0000256" key="4">
    <source>
        <dbReference type="ARBA" id="ARBA00012513"/>
    </source>
</evidence>
<evidence type="ECO:0000256" key="7">
    <source>
        <dbReference type="ARBA" id="ARBA00022517"/>
    </source>
</evidence>
<keyword evidence="15" id="KW-0460">Magnesium</keyword>
<keyword evidence="26" id="KW-1185">Reference proteome</keyword>
<dbReference type="InterPro" id="IPR017407">
    <property type="entry name" value="Ser/Thr_kinase_Rio1"/>
</dbReference>
<keyword evidence="11 19" id="KW-0547">Nucleotide-binding</keyword>
<evidence type="ECO:0000256" key="9">
    <source>
        <dbReference type="ARBA" id="ARBA00022679"/>
    </source>
</evidence>
<evidence type="ECO:0000256" key="13">
    <source>
        <dbReference type="ARBA" id="ARBA00022801"/>
    </source>
</evidence>
<gene>
    <name evidence="25" type="primary">RIO1</name>
    <name evidence="25" type="ORF">C6P40_003633</name>
</gene>
<evidence type="ECO:0000256" key="5">
    <source>
        <dbReference type="ARBA" id="ARBA00016038"/>
    </source>
</evidence>
<feature type="compositionally biased region" description="Basic and acidic residues" evidence="23">
    <location>
        <begin position="452"/>
        <end position="471"/>
    </location>
</feature>
<evidence type="ECO:0000256" key="11">
    <source>
        <dbReference type="ARBA" id="ARBA00022741"/>
    </source>
</evidence>
<dbReference type="GO" id="GO:0042254">
    <property type="term" value="P:ribosome biogenesis"/>
    <property type="evidence" value="ECO:0007669"/>
    <property type="project" value="UniProtKB-KW"/>
</dbReference>
<dbReference type="Pfam" id="PF01163">
    <property type="entry name" value="RIO1"/>
    <property type="match status" value="1"/>
</dbReference>
<evidence type="ECO:0000256" key="10">
    <source>
        <dbReference type="ARBA" id="ARBA00022723"/>
    </source>
</evidence>
<name>A0A9P6WGD3_9ASCO</name>
<dbReference type="FunFam" id="1.10.510.10:FF:000755">
    <property type="entry name" value="Homoserine kinase"/>
    <property type="match status" value="1"/>
</dbReference>
<feature type="binding site" evidence="21">
    <location>
        <position position="112"/>
    </location>
    <ligand>
        <name>ATP</name>
        <dbReference type="ChEBI" id="CHEBI:30616"/>
    </ligand>
</feature>
<feature type="region of interest" description="Disordered" evidence="23">
    <location>
        <begin position="393"/>
        <end position="492"/>
    </location>
</feature>
<dbReference type="SMART" id="SM00090">
    <property type="entry name" value="RIO"/>
    <property type="match status" value="1"/>
</dbReference>
<dbReference type="InterPro" id="IPR011009">
    <property type="entry name" value="Kinase-like_dom_sf"/>
</dbReference>
<reference evidence="25" key="1">
    <citation type="submission" date="2020-11" db="EMBL/GenBank/DDBJ databases">
        <title>Kefir isolates.</title>
        <authorList>
            <person name="Marcisauskas S."/>
            <person name="Kim Y."/>
            <person name="Blasche S."/>
        </authorList>
    </citation>
    <scope>NUCLEOTIDE SEQUENCE</scope>
    <source>
        <strain evidence="25">Olga-1</strain>
    </source>
</reference>
<comment type="subcellular location">
    <subcellularLocation>
        <location evidence="2">Cytoplasm</location>
    </subcellularLocation>
</comment>
<feature type="domain" description="RIO kinase" evidence="24">
    <location>
        <begin position="54"/>
        <end position="294"/>
    </location>
</feature>
<dbReference type="GO" id="GO:0016787">
    <property type="term" value="F:hydrolase activity"/>
    <property type="evidence" value="ECO:0007669"/>
    <property type="project" value="UniProtKB-KW"/>
</dbReference>
<evidence type="ECO:0000256" key="16">
    <source>
        <dbReference type="ARBA" id="ARBA00047899"/>
    </source>
</evidence>
<keyword evidence="7" id="KW-0690">Ribosome biogenesis</keyword>
<dbReference type="InterPro" id="IPR018934">
    <property type="entry name" value="RIO_dom"/>
</dbReference>
<keyword evidence="12 19" id="KW-0418">Kinase</keyword>
<evidence type="ECO:0000256" key="1">
    <source>
        <dbReference type="ARBA" id="ARBA00001946"/>
    </source>
</evidence>
<dbReference type="PROSITE" id="PS01245">
    <property type="entry name" value="RIO1"/>
    <property type="match status" value="1"/>
</dbReference>
<feature type="binding site" evidence="21">
    <location>
        <position position="184"/>
    </location>
    <ligand>
        <name>ATP</name>
        <dbReference type="ChEBI" id="CHEBI:30616"/>
    </ligand>
</feature>
<dbReference type="GO" id="GO:0005737">
    <property type="term" value="C:cytoplasm"/>
    <property type="evidence" value="ECO:0007669"/>
    <property type="project" value="UniProtKB-SubCell"/>
</dbReference>
<feature type="compositionally biased region" description="Acidic residues" evidence="23">
    <location>
        <begin position="396"/>
        <end position="444"/>
    </location>
</feature>
<dbReference type="Gene3D" id="3.30.200.20">
    <property type="entry name" value="Phosphorylase Kinase, domain 1"/>
    <property type="match status" value="1"/>
</dbReference>
<evidence type="ECO:0000256" key="14">
    <source>
        <dbReference type="ARBA" id="ARBA00022840"/>
    </source>
</evidence>
<comment type="catalytic activity">
    <reaction evidence="16 19">
        <text>L-threonyl-[protein] + ATP = O-phospho-L-threonyl-[protein] + ADP + H(+)</text>
        <dbReference type="Rhea" id="RHEA:46608"/>
        <dbReference type="Rhea" id="RHEA-COMP:11060"/>
        <dbReference type="Rhea" id="RHEA-COMP:11605"/>
        <dbReference type="ChEBI" id="CHEBI:15378"/>
        <dbReference type="ChEBI" id="CHEBI:30013"/>
        <dbReference type="ChEBI" id="CHEBI:30616"/>
        <dbReference type="ChEBI" id="CHEBI:61977"/>
        <dbReference type="ChEBI" id="CHEBI:456216"/>
        <dbReference type="EC" id="2.7.11.1"/>
    </reaction>
</comment>
<protein>
    <recommendedName>
        <fullName evidence="5 19">Serine/threonine-protein kinase RIO1</fullName>
        <ecNumber evidence="4 19">2.7.11.1</ecNumber>
    </recommendedName>
</protein>
<comment type="similarity">
    <text evidence="3 19">Belongs to the protein kinase superfamily. RIO-type Ser/Thr kinase family.</text>
</comment>
<evidence type="ECO:0000256" key="20">
    <source>
        <dbReference type="PIRSR" id="PIRSR038147-1"/>
    </source>
</evidence>
<accession>A0A9P6WGD3</accession>
<feature type="active site" description="Proton acceptor" evidence="20">
    <location>
        <position position="230"/>
    </location>
</feature>
<evidence type="ECO:0000259" key="24">
    <source>
        <dbReference type="SMART" id="SM00090"/>
    </source>
</evidence>
<keyword evidence="9 19" id="KW-0808">Transferase</keyword>
<evidence type="ECO:0000256" key="15">
    <source>
        <dbReference type="ARBA" id="ARBA00022842"/>
    </source>
</evidence>
<evidence type="ECO:0000313" key="26">
    <source>
        <dbReference type="Proteomes" id="UP000697127"/>
    </source>
</evidence>
<dbReference type="PIRSF" id="PIRSF038147">
    <property type="entry name" value="Ser/Thr_PK_RIO1"/>
    <property type="match status" value="1"/>
</dbReference>
<evidence type="ECO:0000256" key="22">
    <source>
        <dbReference type="PIRSR" id="PIRSR038147-3"/>
    </source>
</evidence>
<dbReference type="SUPFAM" id="SSF56112">
    <property type="entry name" value="Protein kinase-like (PK-like)"/>
    <property type="match status" value="1"/>
</dbReference>
<evidence type="ECO:0000256" key="8">
    <source>
        <dbReference type="ARBA" id="ARBA00022527"/>
    </source>
</evidence>
<keyword evidence="6" id="KW-0963">Cytoplasm</keyword>
<dbReference type="InterPro" id="IPR018935">
    <property type="entry name" value="RIO_kinase_CS"/>
</dbReference>
<evidence type="ECO:0000256" key="17">
    <source>
        <dbReference type="ARBA" id="ARBA00048679"/>
    </source>
</evidence>
<evidence type="ECO:0000313" key="25">
    <source>
        <dbReference type="EMBL" id="KAG0686650.1"/>
    </source>
</evidence>
<feature type="binding site" evidence="22">
    <location>
        <position position="247"/>
    </location>
    <ligand>
        <name>Mg(2+)</name>
        <dbReference type="ChEBI" id="CHEBI:18420"/>
    </ligand>
</feature>
<evidence type="ECO:0000256" key="19">
    <source>
        <dbReference type="PIRNR" id="PIRNR038147"/>
    </source>
</evidence>
<keyword evidence="8 19" id="KW-0723">Serine/threonine-protein kinase</keyword>
<evidence type="ECO:0000256" key="12">
    <source>
        <dbReference type="ARBA" id="ARBA00022777"/>
    </source>
</evidence>
<sequence>MSDYSDNDSDDGNYSGKSKIHSVNRELKEKTDILDRYADKVNLDISAKHRITKDKALRATVDQVLDPRTLRFLEKIYNNGNLSKINGCISTGKEANIYYGENELTNDEFAVKIYKTSILVFKDRTRYVVGEHRFGEKQSKNPRQMVKNWAEKEFRNLKRLYSQPMINSPKPIELRENILVMQYLTRGNGDPSPKLRDYNFKDLNDIIHYYHEMLILMRLLFQKCRLVHADLSEYNTIVHDDKLYVFDVSQSVEPDHPMSIDFLRMDIKNVNDFFNRIKKIGVYSERDIFKFIITPSSILFENLERNSDNSEIGNETKEFLLDYLNGLNLKSTDDDEFNDEVFRSLHLVSSLHNIDERDFSKFTNGDIDTLVDLVGSVKINKHNQTEVQLDLKNETQLDDYDYEEAEDDYDDDDNNYDEEDDDDDKSSVDSDEEDDDESNSDFEDQQQSKLKRFQDKDEKKLHKQQVKEAAREKRKNKMKKNVKKKLVKKGKK</sequence>
<feature type="compositionally biased region" description="Basic residues" evidence="23">
    <location>
        <begin position="472"/>
        <end position="492"/>
    </location>
</feature>
<dbReference type="AlphaFoldDB" id="A0A9P6WGD3"/>
<evidence type="ECO:0000256" key="21">
    <source>
        <dbReference type="PIRSR" id="PIRSR038147-2"/>
    </source>
</evidence>
<dbReference type="PANTHER" id="PTHR45723">
    <property type="entry name" value="SERINE/THREONINE-PROTEIN KINASE RIO1"/>
    <property type="match status" value="1"/>
</dbReference>
<dbReference type="EC" id="2.7.11.1" evidence="4 19"/>
<evidence type="ECO:0000256" key="23">
    <source>
        <dbReference type="SAM" id="MobiDB-lite"/>
    </source>
</evidence>
<evidence type="ECO:0000256" key="18">
    <source>
        <dbReference type="ARBA" id="ARBA00049360"/>
    </source>
</evidence>
<organism evidence="25 26">
    <name type="scientific">Pichia californica</name>
    <dbReference type="NCBI Taxonomy" id="460514"/>
    <lineage>
        <taxon>Eukaryota</taxon>
        <taxon>Fungi</taxon>
        <taxon>Dikarya</taxon>
        <taxon>Ascomycota</taxon>
        <taxon>Saccharomycotina</taxon>
        <taxon>Pichiomycetes</taxon>
        <taxon>Pichiales</taxon>
        <taxon>Pichiaceae</taxon>
        <taxon>Pichia</taxon>
    </lineage>
</organism>
<dbReference type="OrthoDB" id="205248at2759"/>
<evidence type="ECO:0000256" key="3">
    <source>
        <dbReference type="ARBA" id="ARBA00009196"/>
    </source>
</evidence>
<comment type="caution">
    <text evidence="25">The sequence shown here is derived from an EMBL/GenBank/DDBJ whole genome shotgun (WGS) entry which is preliminary data.</text>
</comment>